<accession>A0A7Z0WLP1</accession>
<comment type="caution">
    <text evidence="3">The sequence shown here is derived from an EMBL/GenBank/DDBJ whole genome shotgun (WGS) entry which is preliminary data.</text>
</comment>
<keyword evidence="2" id="KW-0472">Membrane</keyword>
<feature type="compositionally biased region" description="Low complexity" evidence="1">
    <location>
        <begin position="111"/>
        <end position="120"/>
    </location>
</feature>
<evidence type="ECO:0000256" key="1">
    <source>
        <dbReference type="SAM" id="MobiDB-lite"/>
    </source>
</evidence>
<evidence type="ECO:0000313" key="3">
    <source>
        <dbReference type="EMBL" id="OLF09764.1"/>
    </source>
</evidence>
<feature type="compositionally biased region" description="Gly residues" evidence="1">
    <location>
        <begin position="101"/>
        <end position="110"/>
    </location>
</feature>
<feature type="compositionally biased region" description="Gly residues" evidence="1">
    <location>
        <begin position="66"/>
        <end position="85"/>
    </location>
</feature>
<dbReference type="NCBIfam" id="NF047619">
    <property type="entry name" value="NADase_discoid"/>
    <property type="match status" value="1"/>
</dbReference>
<dbReference type="EMBL" id="MSIF01000008">
    <property type="protein sequence ID" value="OLF09764.1"/>
    <property type="molecule type" value="Genomic_DNA"/>
</dbReference>
<evidence type="ECO:0000313" key="4">
    <source>
        <dbReference type="Proteomes" id="UP000185696"/>
    </source>
</evidence>
<gene>
    <name evidence="3" type="ORF">BLA60_18465</name>
</gene>
<dbReference type="AlphaFoldDB" id="A0A7Z0WLP1"/>
<dbReference type="Gene3D" id="2.60.120.260">
    <property type="entry name" value="Galactose-binding domain-like"/>
    <property type="match status" value="1"/>
</dbReference>
<sequence>MTTCPQCGTRVTTNDDFCGNCGNYLGWGSAPTPETPPPTEPPNPAGGSGEERWVGGSAAGSTGRSGPAGGATAGWAGSGDAGRSGGRADHSTGGSSAGRSGPSGGVGGSSSTGPVSPSDSGEGGAGREDEFGPVLPGRPQARRPLPSAAEEVEVVGPACPVCGTANPPDRKFCRRCATPLHPVVDRPGTTRRRRWRWRGDRSRWLRRLVALVVVVLVVVAAVVFFPQATALWEDLRDRLATPAPMAVDGVTASASVPQHPASGAVDALTNRYWGTTGRGQSIDFTFAEPFRLLSVVVHTGASTEEDVFASQARPSALDMVVTSEDGQTRTIPITLADDPGPQTTDTGISDVVRISLVVRAVAGAAPGRHVALGEVEFFRRP</sequence>
<evidence type="ECO:0000256" key="2">
    <source>
        <dbReference type="SAM" id="Phobius"/>
    </source>
</evidence>
<dbReference type="InterPro" id="IPR057561">
    <property type="entry name" value="NADase_transloc"/>
</dbReference>
<keyword evidence="2" id="KW-0812">Transmembrane</keyword>
<reference evidence="3 4" key="1">
    <citation type="submission" date="2016-12" db="EMBL/GenBank/DDBJ databases">
        <title>The draft genome sequence of Actinophytocola xinjiangensis.</title>
        <authorList>
            <person name="Wang W."/>
            <person name="Yuan L."/>
        </authorList>
    </citation>
    <scope>NUCLEOTIDE SEQUENCE [LARGE SCALE GENOMIC DNA]</scope>
    <source>
        <strain evidence="3 4">CGMCC 4.4663</strain>
    </source>
</reference>
<keyword evidence="4" id="KW-1185">Reference proteome</keyword>
<name>A0A7Z0WLP1_9PSEU</name>
<proteinExistence type="predicted"/>
<keyword evidence="2" id="KW-1133">Transmembrane helix</keyword>
<feature type="compositionally biased region" description="Low complexity" evidence="1">
    <location>
        <begin position="91"/>
        <end position="100"/>
    </location>
</feature>
<organism evidence="3 4">
    <name type="scientific">Actinophytocola xinjiangensis</name>
    <dbReference type="NCBI Taxonomy" id="485602"/>
    <lineage>
        <taxon>Bacteria</taxon>
        <taxon>Bacillati</taxon>
        <taxon>Actinomycetota</taxon>
        <taxon>Actinomycetes</taxon>
        <taxon>Pseudonocardiales</taxon>
        <taxon>Pseudonocardiaceae</taxon>
    </lineage>
</organism>
<protein>
    <submittedName>
        <fullName evidence="3">Zinc ribbon domain-containing protein</fullName>
    </submittedName>
</protein>
<feature type="transmembrane region" description="Helical" evidence="2">
    <location>
        <begin position="204"/>
        <end position="225"/>
    </location>
</feature>
<feature type="region of interest" description="Disordered" evidence="1">
    <location>
        <begin position="22"/>
        <end position="149"/>
    </location>
</feature>
<feature type="compositionally biased region" description="Pro residues" evidence="1">
    <location>
        <begin position="33"/>
        <end position="44"/>
    </location>
</feature>
<feature type="compositionally biased region" description="Low complexity" evidence="1">
    <location>
        <begin position="55"/>
        <end position="65"/>
    </location>
</feature>
<dbReference type="Proteomes" id="UP000185696">
    <property type="component" value="Unassembled WGS sequence"/>
</dbReference>